<proteinExistence type="predicted"/>
<evidence type="ECO:0000313" key="1">
    <source>
        <dbReference type="EMBL" id="HIY73506.1"/>
    </source>
</evidence>
<dbReference type="Proteomes" id="UP000886824">
    <property type="component" value="Unassembled WGS sequence"/>
</dbReference>
<dbReference type="EMBL" id="DXCX01000060">
    <property type="protein sequence ID" value="HIY73506.1"/>
    <property type="molecule type" value="Genomic_DNA"/>
</dbReference>
<evidence type="ECO:0000313" key="2">
    <source>
        <dbReference type="Proteomes" id="UP000886824"/>
    </source>
</evidence>
<protein>
    <submittedName>
        <fullName evidence="1">Uncharacterized protein</fullName>
    </submittedName>
</protein>
<reference evidence="1" key="2">
    <citation type="submission" date="2021-04" db="EMBL/GenBank/DDBJ databases">
        <authorList>
            <person name="Gilroy R."/>
        </authorList>
    </citation>
    <scope>NUCLEOTIDE SEQUENCE</scope>
    <source>
        <strain evidence="1">CHK33-7979</strain>
    </source>
</reference>
<gene>
    <name evidence="1" type="ORF">H9826_05980</name>
</gene>
<reference evidence="1" key="1">
    <citation type="journal article" date="2021" name="PeerJ">
        <title>Extensive microbial diversity within the chicken gut microbiome revealed by metagenomics and culture.</title>
        <authorList>
            <person name="Gilroy R."/>
            <person name="Ravi A."/>
            <person name="Getino M."/>
            <person name="Pursley I."/>
            <person name="Horton D.L."/>
            <person name="Alikhan N.F."/>
            <person name="Baker D."/>
            <person name="Gharbi K."/>
            <person name="Hall N."/>
            <person name="Watson M."/>
            <person name="Adriaenssens E.M."/>
            <person name="Foster-Nyarko E."/>
            <person name="Jarju S."/>
            <person name="Secka A."/>
            <person name="Antonio M."/>
            <person name="Oren A."/>
            <person name="Chaudhuri R.R."/>
            <person name="La Ragione R."/>
            <person name="Hildebrand F."/>
            <person name="Pallen M.J."/>
        </authorList>
    </citation>
    <scope>NUCLEOTIDE SEQUENCE</scope>
    <source>
        <strain evidence="1">CHK33-7979</strain>
    </source>
</reference>
<sequence>MENRTRRSLIEWGKNALIVLLALSALYLLGRTQLYADGAANGWHLLSGLKSVFTGEESISPSQILGDWSQGTLPRPVRMVVLTPQGSTGIQYDNATLDSLFLEFTNPLADALASAGVPAPVSEEAFRAALSAQRPGIYLDFLGRVPLANLTAWLSGGRAVNSNFTQSIRRMLLTLEKDGRVLLYFIDENTGGCYVSEISSDLAQRLERFVEGISPNGAAFAFQSGEAYTSLAPYTLLEGGVPPRPGRFSVSNPVPITDDSGDSYGDTFSSLVRSLSFQPQSMSYRNRDGVTIQEGSEKLRLTNTGQVTYEAADLSDPRFPLPGLSHNPTEWELVGSAWAFVERVFQTGGGTSLCGDARLYIQGMEETDTGVAVLIGYQLDGAAVVVGQLGCAARIEISDGAITGFQLQLRKYTYVQQGPQVLPELQATAALDAQDAQGSELMLYYYDDLRGDEITADWGAF</sequence>
<name>A0A9D1Z7K7_9FIRM</name>
<accession>A0A9D1Z7K7</accession>
<organism evidence="1 2">
    <name type="scientific">Candidatus Intestinimonas merdavium</name>
    <dbReference type="NCBI Taxonomy" id="2838622"/>
    <lineage>
        <taxon>Bacteria</taxon>
        <taxon>Bacillati</taxon>
        <taxon>Bacillota</taxon>
        <taxon>Clostridia</taxon>
        <taxon>Eubacteriales</taxon>
        <taxon>Intestinimonas</taxon>
    </lineage>
</organism>
<dbReference type="AlphaFoldDB" id="A0A9D1Z7K7"/>
<comment type="caution">
    <text evidence="1">The sequence shown here is derived from an EMBL/GenBank/DDBJ whole genome shotgun (WGS) entry which is preliminary data.</text>
</comment>